<dbReference type="CDD" id="cd02042">
    <property type="entry name" value="ParAB_family"/>
    <property type="match status" value="1"/>
</dbReference>
<dbReference type="Gene3D" id="3.40.50.300">
    <property type="entry name" value="P-loop containing nucleotide triphosphate hydrolases"/>
    <property type="match status" value="1"/>
</dbReference>
<dbReference type="PIRSF" id="PIRSF009320">
    <property type="entry name" value="Nuc_binding_HP_1000"/>
    <property type="match status" value="1"/>
</dbReference>
<dbReference type="AlphaFoldDB" id="A0A7V3ZT56"/>
<gene>
    <name evidence="2" type="ORF">ENU72_02230</name>
</gene>
<accession>A0A7V3ZT56</accession>
<proteinExistence type="predicted"/>
<comment type="caution">
    <text evidence="2">The sequence shown here is derived from an EMBL/GenBank/DDBJ whole genome shotgun (WGS) entry which is preliminary data.</text>
</comment>
<feature type="domain" description="AAA" evidence="1">
    <location>
        <begin position="3"/>
        <end position="173"/>
    </location>
</feature>
<reference evidence="2" key="1">
    <citation type="journal article" date="2020" name="mSystems">
        <title>Genome- and Community-Level Interaction Insights into Carbon Utilization and Element Cycling Functions of Hydrothermarchaeota in Hydrothermal Sediment.</title>
        <authorList>
            <person name="Zhou Z."/>
            <person name="Liu Y."/>
            <person name="Xu W."/>
            <person name="Pan J."/>
            <person name="Luo Z.H."/>
            <person name="Li M."/>
        </authorList>
    </citation>
    <scope>NUCLEOTIDE SEQUENCE [LARGE SCALE GENOMIC DNA]</scope>
    <source>
        <strain evidence="2">SpSt-695</strain>
    </source>
</reference>
<dbReference type="InterPro" id="IPR050678">
    <property type="entry name" value="DNA_Partitioning_ATPase"/>
</dbReference>
<dbReference type="EMBL" id="DTDP01000096">
    <property type="protein sequence ID" value="HGK53825.1"/>
    <property type="molecule type" value="Genomic_DNA"/>
</dbReference>
<dbReference type="Pfam" id="PF13614">
    <property type="entry name" value="AAA_31"/>
    <property type="match status" value="1"/>
</dbReference>
<evidence type="ECO:0000313" key="2">
    <source>
        <dbReference type="EMBL" id="HGK53825.1"/>
    </source>
</evidence>
<dbReference type="InterPro" id="IPR027417">
    <property type="entry name" value="P-loop_NTPase"/>
</dbReference>
<dbReference type="SUPFAM" id="SSF52540">
    <property type="entry name" value="P-loop containing nucleoside triphosphate hydrolases"/>
    <property type="match status" value="1"/>
</dbReference>
<dbReference type="InterPro" id="IPR025669">
    <property type="entry name" value="AAA_dom"/>
</dbReference>
<organism evidence="2">
    <name type="scientific">candidate division WOR-3 bacterium</name>
    <dbReference type="NCBI Taxonomy" id="2052148"/>
    <lineage>
        <taxon>Bacteria</taxon>
        <taxon>Bacteria division WOR-3</taxon>
    </lineage>
</organism>
<dbReference type="PANTHER" id="PTHR13696">
    <property type="entry name" value="P-LOOP CONTAINING NUCLEOSIDE TRIPHOSPHATE HYDROLASE"/>
    <property type="match status" value="1"/>
</dbReference>
<protein>
    <submittedName>
        <fullName evidence="2">ParA family protein</fullName>
    </submittedName>
</protein>
<evidence type="ECO:0000259" key="1">
    <source>
        <dbReference type="Pfam" id="PF13614"/>
    </source>
</evidence>
<dbReference type="FunFam" id="3.40.50.300:FF:000285">
    <property type="entry name" value="Sporulation initiation inhibitor Soj"/>
    <property type="match status" value="1"/>
</dbReference>
<dbReference type="PANTHER" id="PTHR13696:SF52">
    <property type="entry name" value="PARA FAMILY PROTEIN CT_582"/>
    <property type="match status" value="1"/>
</dbReference>
<sequence>MIIYSIANQKGGVGKTTTCLNLSFAFSKLNKKVCAIDLDPQANLSSGFGINSSSGNIYEVFSSKKSLEEIIQKINENLFLIPSNFELSGLIEEIKNEEEKESLLKNIIKNLKDFDYVLIDTPPSLSILTINALTASNSVIIPVQSEYYSLEGLTHLLKVIKRVKDFLNPSLKIRGFLITLFDRRTKLSYAIEEELRKAFKDKVFKVVIPRSVRFAEAPSFGKSIFDYAPSSYGAIAYLELAKEILKGDEKGSW</sequence>
<name>A0A7V3ZT56_UNCW3</name>